<comment type="caution">
    <text evidence="5">The sequence shown here is derived from an EMBL/GenBank/DDBJ whole genome shotgun (WGS) entry which is preliminary data.</text>
</comment>
<dbReference type="AlphaFoldDB" id="A0A017T239"/>
<dbReference type="STRING" id="1192034.CAP_5639"/>
<protein>
    <recommendedName>
        <fullName evidence="4">PEGA domain-containing protein</fullName>
    </recommendedName>
</protein>
<evidence type="ECO:0000313" key="5">
    <source>
        <dbReference type="EMBL" id="EYF03308.1"/>
    </source>
</evidence>
<accession>A0A017T239</accession>
<keyword evidence="2" id="KW-1133">Transmembrane helix</keyword>
<feature type="region of interest" description="Disordered" evidence="1">
    <location>
        <begin position="33"/>
        <end position="68"/>
    </location>
</feature>
<dbReference type="InterPro" id="IPR013229">
    <property type="entry name" value="PEGA"/>
</dbReference>
<gene>
    <name evidence="5" type="ORF">CAP_5639</name>
</gene>
<sequence>MMAVNQRRSPAMRLVALLSGAVVVAQLATAHAQQAPAPPPSSQAAPPTQAAQAAQAAPAAPAAPAASADADPSKAVYEAARVLYEDGDYAGALLSFQRAYDLSGSANTLWNMALCEKNLRRYARAIRLLERYQMEGGERLTEEDRKGATYLITTMRGFVSTVKIAVDQRDATVTVDDEAVGITPLARPLLVDMGFRRVQVKKKGFLPFDERVRVVGGNEMSVNVKLEAEVHEGRLEVTAGVHDLIALDGQVVAQGRFAGKVQSGGHTLKVTGPGMQPYQSEVVIQDEKLRRIQVTLQPAPKTGLPAWLMVAGGAVLAAGVGFTAGYLLFQAGEAGEPTRGTLAPYTVEIR</sequence>
<organism evidence="5 6">
    <name type="scientific">Chondromyces apiculatus DSM 436</name>
    <dbReference type="NCBI Taxonomy" id="1192034"/>
    <lineage>
        <taxon>Bacteria</taxon>
        <taxon>Pseudomonadati</taxon>
        <taxon>Myxococcota</taxon>
        <taxon>Polyangia</taxon>
        <taxon>Polyangiales</taxon>
        <taxon>Polyangiaceae</taxon>
        <taxon>Chondromyces</taxon>
    </lineage>
</organism>
<dbReference type="Proteomes" id="UP000019678">
    <property type="component" value="Unassembled WGS sequence"/>
</dbReference>
<feature type="signal peptide" evidence="3">
    <location>
        <begin position="1"/>
        <end position="32"/>
    </location>
</feature>
<keyword evidence="6" id="KW-1185">Reference proteome</keyword>
<evidence type="ECO:0000256" key="1">
    <source>
        <dbReference type="SAM" id="MobiDB-lite"/>
    </source>
</evidence>
<keyword evidence="3" id="KW-0732">Signal</keyword>
<evidence type="ECO:0000256" key="3">
    <source>
        <dbReference type="SAM" id="SignalP"/>
    </source>
</evidence>
<evidence type="ECO:0000259" key="4">
    <source>
        <dbReference type="Pfam" id="PF08308"/>
    </source>
</evidence>
<feature type="domain" description="PEGA" evidence="4">
    <location>
        <begin position="160"/>
        <end position="228"/>
    </location>
</feature>
<proteinExistence type="predicted"/>
<dbReference type="eggNOG" id="COG1729">
    <property type="taxonomic scope" value="Bacteria"/>
</dbReference>
<evidence type="ECO:0000313" key="6">
    <source>
        <dbReference type="Proteomes" id="UP000019678"/>
    </source>
</evidence>
<keyword evidence="2" id="KW-0472">Membrane</keyword>
<keyword evidence="2" id="KW-0812">Transmembrane</keyword>
<reference evidence="5 6" key="1">
    <citation type="submission" date="2013-05" db="EMBL/GenBank/DDBJ databases">
        <title>Genome assembly of Chondromyces apiculatus DSM 436.</title>
        <authorList>
            <person name="Sharma G."/>
            <person name="Khatri I."/>
            <person name="Kaur C."/>
            <person name="Mayilraj S."/>
            <person name="Subramanian S."/>
        </authorList>
    </citation>
    <scope>NUCLEOTIDE SEQUENCE [LARGE SCALE GENOMIC DNA]</scope>
    <source>
        <strain evidence="5 6">DSM 436</strain>
    </source>
</reference>
<feature type="compositionally biased region" description="Low complexity" evidence="1">
    <location>
        <begin position="42"/>
        <end position="68"/>
    </location>
</feature>
<dbReference type="SUPFAM" id="SSF48452">
    <property type="entry name" value="TPR-like"/>
    <property type="match status" value="1"/>
</dbReference>
<feature type="chain" id="PRO_5001500103" description="PEGA domain-containing protein" evidence="3">
    <location>
        <begin position="33"/>
        <end position="350"/>
    </location>
</feature>
<dbReference type="EMBL" id="ASRX01000048">
    <property type="protein sequence ID" value="EYF03308.1"/>
    <property type="molecule type" value="Genomic_DNA"/>
</dbReference>
<feature type="transmembrane region" description="Helical" evidence="2">
    <location>
        <begin position="306"/>
        <end position="329"/>
    </location>
</feature>
<evidence type="ECO:0000256" key="2">
    <source>
        <dbReference type="SAM" id="Phobius"/>
    </source>
</evidence>
<dbReference type="Gene3D" id="1.25.40.10">
    <property type="entry name" value="Tetratricopeptide repeat domain"/>
    <property type="match status" value="1"/>
</dbReference>
<dbReference type="Pfam" id="PF08308">
    <property type="entry name" value="PEGA"/>
    <property type="match status" value="1"/>
</dbReference>
<name>A0A017T239_9BACT</name>
<dbReference type="InterPro" id="IPR011990">
    <property type="entry name" value="TPR-like_helical_dom_sf"/>
</dbReference>